<accession>W7TCE8</accession>
<reference evidence="2 3" key="1">
    <citation type="journal article" date="2014" name="Mol. Plant">
        <title>Chromosome Scale Genome Assembly and Transcriptome Profiling of Nannochloropsis gaditana in Nitrogen Depletion.</title>
        <authorList>
            <person name="Corteggiani Carpinelli E."/>
            <person name="Telatin A."/>
            <person name="Vitulo N."/>
            <person name="Forcato C."/>
            <person name="D'Angelo M."/>
            <person name="Schiavon R."/>
            <person name="Vezzi A."/>
            <person name="Giacometti G.M."/>
            <person name="Morosinotto T."/>
            <person name="Valle G."/>
        </authorList>
    </citation>
    <scope>NUCLEOTIDE SEQUENCE [LARGE SCALE GENOMIC DNA]</scope>
    <source>
        <strain evidence="2 3">B-31</strain>
    </source>
</reference>
<evidence type="ECO:0000313" key="3">
    <source>
        <dbReference type="Proteomes" id="UP000019335"/>
    </source>
</evidence>
<proteinExistence type="predicted"/>
<feature type="region of interest" description="Disordered" evidence="1">
    <location>
        <begin position="1"/>
        <end position="69"/>
    </location>
</feature>
<organism evidence="2 3">
    <name type="scientific">Nannochloropsis gaditana</name>
    <dbReference type="NCBI Taxonomy" id="72520"/>
    <lineage>
        <taxon>Eukaryota</taxon>
        <taxon>Sar</taxon>
        <taxon>Stramenopiles</taxon>
        <taxon>Ochrophyta</taxon>
        <taxon>Eustigmatophyceae</taxon>
        <taxon>Eustigmatales</taxon>
        <taxon>Monodopsidaceae</taxon>
        <taxon>Nannochloropsis</taxon>
    </lineage>
</organism>
<gene>
    <name evidence="2" type="ORF">Naga_104238g1</name>
</gene>
<dbReference type="EMBL" id="AZIL01002586">
    <property type="protein sequence ID" value="EWM21223.1"/>
    <property type="molecule type" value="Genomic_DNA"/>
</dbReference>
<feature type="compositionally biased region" description="Basic residues" evidence="1">
    <location>
        <begin position="1"/>
        <end position="26"/>
    </location>
</feature>
<dbReference type="AlphaFoldDB" id="W7TCE8"/>
<evidence type="ECO:0000313" key="2">
    <source>
        <dbReference type="EMBL" id="EWM21223.1"/>
    </source>
</evidence>
<sequence>MTMSRTRSRMMTRRAGMKCTTKRRRLWPPMTMSRTRSRMMTRSLSTHSSETMTRRMARRRRSSGTTICR</sequence>
<keyword evidence="3" id="KW-1185">Reference proteome</keyword>
<evidence type="ECO:0000256" key="1">
    <source>
        <dbReference type="SAM" id="MobiDB-lite"/>
    </source>
</evidence>
<dbReference type="Proteomes" id="UP000019335">
    <property type="component" value="Unassembled WGS sequence"/>
</dbReference>
<feature type="compositionally biased region" description="Low complexity" evidence="1">
    <location>
        <begin position="30"/>
        <end position="51"/>
    </location>
</feature>
<name>W7TCE8_9STRA</name>
<protein>
    <submittedName>
        <fullName evidence="2">Uncharacterized protein</fullName>
    </submittedName>
</protein>
<comment type="caution">
    <text evidence="2">The sequence shown here is derived from an EMBL/GenBank/DDBJ whole genome shotgun (WGS) entry which is preliminary data.</text>
</comment>